<protein>
    <recommendedName>
        <fullName evidence="18">NADPH--hemoprotein reductase</fullName>
        <ecNumber evidence="18">1.6.2.4</ecNumber>
    </recommendedName>
</protein>
<evidence type="ECO:0000256" key="11">
    <source>
        <dbReference type="ARBA" id="ARBA00022989"/>
    </source>
</evidence>
<dbReference type="AlphaFoldDB" id="A0A0D2ENF3"/>
<evidence type="ECO:0000259" key="20">
    <source>
        <dbReference type="PROSITE" id="PS50902"/>
    </source>
</evidence>
<keyword evidence="16" id="KW-1207">Sterol metabolism</keyword>
<keyword evidence="9" id="KW-0521">NADP</keyword>
<dbReference type="InterPro" id="IPR017927">
    <property type="entry name" value="FAD-bd_FR_type"/>
</dbReference>
<evidence type="ECO:0000256" key="7">
    <source>
        <dbReference type="ARBA" id="ARBA00022824"/>
    </source>
</evidence>
<dbReference type="Gene3D" id="3.40.50.80">
    <property type="entry name" value="Nucleotide-binding domain of ferredoxin-NADP reductase (FNR) module"/>
    <property type="match status" value="1"/>
</dbReference>
<keyword evidence="4" id="KW-0285">Flavoprotein</keyword>
<dbReference type="InterPro" id="IPR029039">
    <property type="entry name" value="Flavoprotein-like_sf"/>
</dbReference>
<keyword evidence="13" id="KW-0756">Sterol biosynthesis</keyword>
<evidence type="ECO:0000256" key="17">
    <source>
        <dbReference type="ARBA" id="ARBA00023221"/>
    </source>
</evidence>
<comment type="cofactor">
    <cofactor evidence="2">
        <name>FAD</name>
        <dbReference type="ChEBI" id="CHEBI:57692"/>
    </cofactor>
</comment>
<dbReference type="Pfam" id="PF00667">
    <property type="entry name" value="FAD_binding_1"/>
    <property type="match status" value="1"/>
</dbReference>
<dbReference type="PROSITE" id="PS50902">
    <property type="entry name" value="FLAVODOXIN_LIKE"/>
    <property type="match status" value="1"/>
</dbReference>
<comment type="cofactor">
    <cofactor evidence="1">
        <name>FMN</name>
        <dbReference type="ChEBI" id="CHEBI:58210"/>
    </cofactor>
</comment>
<dbReference type="InterPro" id="IPR003097">
    <property type="entry name" value="CysJ-like_FAD-binding"/>
</dbReference>
<dbReference type="Pfam" id="PF00175">
    <property type="entry name" value="NAD_binding_1"/>
    <property type="match status" value="1"/>
</dbReference>
<keyword evidence="23" id="KW-1185">Reference proteome</keyword>
<dbReference type="STRING" id="348802.A0A0D2ENF3"/>
<dbReference type="PRINTS" id="PR00369">
    <property type="entry name" value="FLAVODOXIN"/>
</dbReference>
<dbReference type="SUPFAM" id="SSF63380">
    <property type="entry name" value="Riboflavin synthase domain-like"/>
    <property type="match status" value="1"/>
</dbReference>
<dbReference type="GO" id="GO:0050660">
    <property type="term" value="F:flavin adenine dinucleotide binding"/>
    <property type="evidence" value="ECO:0007669"/>
    <property type="project" value="TreeGrafter"/>
</dbReference>
<dbReference type="InterPro" id="IPR023208">
    <property type="entry name" value="P450R"/>
</dbReference>
<evidence type="ECO:0000256" key="19">
    <source>
        <dbReference type="ARBA" id="ARBA00049342"/>
    </source>
</evidence>
<keyword evidence="15" id="KW-0472">Membrane</keyword>
<evidence type="ECO:0000256" key="16">
    <source>
        <dbReference type="ARBA" id="ARBA00023166"/>
    </source>
</evidence>
<evidence type="ECO:0000313" key="23">
    <source>
        <dbReference type="Proteomes" id="UP000054342"/>
    </source>
</evidence>
<dbReference type="PANTHER" id="PTHR19384">
    <property type="entry name" value="NITRIC OXIDE SYNTHASE-RELATED"/>
    <property type="match status" value="1"/>
</dbReference>
<dbReference type="GeneID" id="25327477"/>
<evidence type="ECO:0000256" key="15">
    <source>
        <dbReference type="ARBA" id="ARBA00023136"/>
    </source>
</evidence>
<evidence type="ECO:0000256" key="18">
    <source>
        <dbReference type="ARBA" id="ARBA00023797"/>
    </source>
</evidence>
<gene>
    <name evidence="22" type="ORF">PV05_05569</name>
</gene>
<evidence type="ECO:0000256" key="10">
    <source>
        <dbReference type="ARBA" id="ARBA00022955"/>
    </source>
</evidence>
<evidence type="ECO:0000256" key="8">
    <source>
        <dbReference type="ARBA" id="ARBA00022827"/>
    </source>
</evidence>
<dbReference type="GO" id="GO:0005829">
    <property type="term" value="C:cytosol"/>
    <property type="evidence" value="ECO:0007669"/>
    <property type="project" value="TreeGrafter"/>
</dbReference>
<dbReference type="SUPFAM" id="SSF52343">
    <property type="entry name" value="Ferredoxin reductase-like, C-terminal NADP-linked domain"/>
    <property type="match status" value="1"/>
</dbReference>
<dbReference type="InterPro" id="IPR039261">
    <property type="entry name" value="FNR_nucleotide-bd"/>
</dbReference>
<dbReference type="Pfam" id="PF00258">
    <property type="entry name" value="Flavodoxin_1"/>
    <property type="match status" value="1"/>
</dbReference>
<dbReference type="Proteomes" id="UP000054342">
    <property type="component" value="Unassembled WGS sequence"/>
</dbReference>
<keyword evidence="10" id="KW-0752">Steroid biosynthesis</keyword>
<dbReference type="InterPro" id="IPR017938">
    <property type="entry name" value="Riboflavin_synthase-like_b-brl"/>
</dbReference>
<evidence type="ECO:0000259" key="21">
    <source>
        <dbReference type="PROSITE" id="PS51384"/>
    </source>
</evidence>
<dbReference type="SUPFAM" id="SSF52218">
    <property type="entry name" value="Flavoproteins"/>
    <property type="match status" value="1"/>
</dbReference>
<dbReference type="PROSITE" id="PS51384">
    <property type="entry name" value="FAD_FR"/>
    <property type="match status" value="1"/>
</dbReference>
<reference evidence="22 23" key="1">
    <citation type="submission" date="2015-01" db="EMBL/GenBank/DDBJ databases">
        <title>The Genome Sequence of Exophiala xenobiotica CBS118157.</title>
        <authorList>
            <consortium name="The Broad Institute Genomics Platform"/>
            <person name="Cuomo C."/>
            <person name="de Hoog S."/>
            <person name="Gorbushina A."/>
            <person name="Stielow B."/>
            <person name="Teixiera M."/>
            <person name="Abouelleil A."/>
            <person name="Chapman S.B."/>
            <person name="Priest M."/>
            <person name="Young S.K."/>
            <person name="Wortman J."/>
            <person name="Nusbaum C."/>
            <person name="Birren B."/>
        </authorList>
    </citation>
    <scope>NUCLEOTIDE SEQUENCE [LARGE SCALE GENOMIC DNA]</scope>
    <source>
        <strain evidence="22 23">CBS 118157</strain>
    </source>
</reference>
<evidence type="ECO:0000256" key="9">
    <source>
        <dbReference type="ARBA" id="ARBA00022857"/>
    </source>
</evidence>
<dbReference type="RefSeq" id="XP_013317542.1">
    <property type="nucleotide sequence ID" value="XM_013462088.1"/>
</dbReference>
<dbReference type="Gene3D" id="2.40.30.10">
    <property type="entry name" value="Translation factors"/>
    <property type="match status" value="1"/>
</dbReference>
<dbReference type="GO" id="GO:0016126">
    <property type="term" value="P:sterol biosynthetic process"/>
    <property type="evidence" value="ECO:0007669"/>
    <property type="project" value="UniProtKB-KW"/>
</dbReference>
<evidence type="ECO:0000256" key="13">
    <source>
        <dbReference type="ARBA" id="ARBA00023011"/>
    </source>
</evidence>
<dbReference type="InterPro" id="IPR023173">
    <property type="entry name" value="NADPH_Cyt_P450_Rdtase_alpha"/>
</dbReference>
<dbReference type="InterPro" id="IPR001094">
    <property type="entry name" value="Flavdoxin-like"/>
</dbReference>
<dbReference type="GO" id="GO:0010181">
    <property type="term" value="F:FMN binding"/>
    <property type="evidence" value="ECO:0007669"/>
    <property type="project" value="InterPro"/>
</dbReference>
<comment type="catalytic activity">
    <reaction evidence="19">
        <text>2 oxidized [cytochrome P450] + NADPH = 2 reduced [cytochrome P450] + NADP(+) + H(+)</text>
        <dbReference type="Rhea" id="RHEA:24040"/>
        <dbReference type="Rhea" id="RHEA-COMP:14627"/>
        <dbReference type="Rhea" id="RHEA-COMP:14628"/>
        <dbReference type="ChEBI" id="CHEBI:15378"/>
        <dbReference type="ChEBI" id="CHEBI:55376"/>
        <dbReference type="ChEBI" id="CHEBI:57783"/>
        <dbReference type="ChEBI" id="CHEBI:58349"/>
        <dbReference type="ChEBI" id="CHEBI:60344"/>
        <dbReference type="EC" id="1.6.2.4"/>
    </reaction>
</comment>
<dbReference type="GO" id="GO:0003958">
    <property type="term" value="F:NADPH-hemoprotein reductase activity"/>
    <property type="evidence" value="ECO:0007669"/>
    <property type="project" value="UniProtKB-EC"/>
</dbReference>
<feature type="domain" description="FAD-binding FR-type" evidence="21">
    <location>
        <begin position="268"/>
        <end position="564"/>
    </location>
</feature>
<keyword evidence="12" id="KW-0560">Oxidoreductase</keyword>
<dbReference type="Gene3D" id="1.20.990.10">
    <property type="entry name" value="NADPH-cytochrome p450 Reductase, Chain A, domain 3"/>
    <property type="match status" value="1"/>
</dbReference>
<dbReference type="PANTHER" id="PTHR19384:SF108">
    <property type="entry name" value="NADPH--CYTOCHROME P450 REDUCTASE"/>
    <property type="match status" value="1"/>
</dbReference>
<keyword evidence="17" id="KW-0753">Steroid metabolism</keyword>
<name>A0A0D2ENF3_9EURO</name>
<accession>A0A0D2ENF3</accession>
<dbReference type="InterPro" id="IPR001433">
    <property type="entry name" value="OxRdtase_FAD/NAD-bd"/>
</dbReference>
<keyword evidence="8" id="KW-0274">FAD</keyword>
<keyword evidence="14" id="KW-0443">Lipid metabolism</keyword>
<evidence type="ECO:0000256" key="1">
    <source>
        <dbReference type="ARBA" id="ARBA00001917"/>
    </source>
</evidence>
<keyword evidence="6" id="KW-0812">Transmembrane</keyword>
<dbReference type="FunFam" id="3.40.50.80:FF:000032">
    <property type="entry name" value="NADPH-dependent diflavin oxidoreductase 1"/>
    <property type="match status" value="1"/>
</dbReference>
<feature type="domain" description="Flavodoxin-like" evidence="20">
    <location>
        <begin position="105"/>
        <end position="256"/>
    </location>
</feature>
<dbReference type="Gene3D" id="3.40.50.360">
    <property type="match status" value="1"/>
</dbReference>
<dbReference type="InterPro" id="IPR008254">
    <property type="entry name" value="Flavodoxin/NO_synth"/>
</dbReference>
<dbReference type="EC" id="1.6.2.4" evidence="18"/>
<dbReference type="HOGENOM" id="CLU_001570_17_3_1"/>
<evidence type="ECO:0000313" key="22">
    <source>
        <dbReference type="EMBL" id="KIW56958.1"/>
    </source>
</evidence>
<keyword evidence="5" id="KW-0288">FMN</keyword>
<evidence type="ECO:0000256" key="6">
    <source>
        <dbReference type="ARBA" id="ARBA00022692"/>
    </source>
</evidence>
<keyword evidence="7" id="KW-0256">Endoplasmic reticulum</keyword>
<dbReference type="PRINTS" id="PR00371">
    <property type="entry name" value="FPNCR"/>
</dbReference>
<dbReference type="InterPro" id="IPR001709">
    <property type="entry name" value="Flavoprot_Pyr_Nucl_cyt_Rdtase"/>
</dbReference>
<evidence type="ECO:0000256" key="3">
    <source>
        <dbReference type="ARBA" id="ARBA00022516"/>
    </source>
</evidence>
<evidence type="ECO:0000256" key="14">
    <source>
        <dbReference type="ARBA" id="ARBA00023098"/>
    </source>
</evidence>
<evidence type="ECO:0000256" key="4">
    <source>
        <dbReference type="ARBA" id="ARBA00022630"/>
    </source>
</evidence>
<evidence type="ECO:0000256" key="5">
    <source>
        <dbReference type="ARBA" id="ARBA00022643"/>
    </source>
</evidence>
<organism evidence="22 23">
    <name type="scientific">Exophiala xenobiotica</name>
    <dbReference type="NCBI Taxonomy" id="348802"/>
    <lineage>
        <taxon>Eukaryota</taxon>
        <taxon>Fungi</taxon>
        <taxon>Dikarya</taxon>
        <taxon>Ascomycota</taxon>
        <taxon>Pezizomycotina</taxon>
        <taxon>Eurotiomycetes</taxon>
        <taxon>Chaetothyriomycetidae</taxon>
        <taxon>Chaetothyriales</taxon>
        <taxon>Herpotrichiellaceae</taxon>
        <taxon>Exophiala</taxon>
    </lineage>
</organism>
<sequence>MLLEPSEAVRKATKMLSDFSLDAFSWKDNPLWLRILYRSPYQLHVYDGIVLILAIWTVAWFTDCWGYRAPKPDPRLFVPVKDRTAFESQPGQSRNIADTLKELDVVVFWGSQSGRAESLAAQFVRECGTRYGLRCRAADLDDYDHENLTQVAPNKLLVFLISTFGQGDPPDNAVKFCSALQTLHKRGDTNTLRNLRYAAFGLGNKHYKHFNKTVDDADAILQSLGASRLGALGHGDEARGNMATQEDFEQWKDALMERIQQKFGVEEKPMTYAPACEIHTVSPDTRIVYLGEPAGHLEEKERGGHRPAGNHAFVAPVTFSKDFQCNEDAKCVYLEIDISTAFGVRYQTGDHLAVWPMNPDVQVERLCRLLGLDVESRKEVIAVVGKNGQPASFPTPTTKEAILRHYLEICGPVSRDTVRLLESFCPTRDARATLLKLVNDKQTFQSQVSDRYLNVGQVMEAVSGAEAWKDLPFSWLVDCLSKMKPRYYSIASSPSVAPRHPSIAVSITSKVVDASKPLVRLNGVASNYLYALRRDQGIGASVELTSQESITYDLHGPRSMLSGGKMFVSMRRTLFKLPAVVTRPVIMVAAGTGVAPFRAFVQERAAMAVRGVPTGRMLLLFGCRSPTDGFLFRDEWDEFRSQLPGFQIHPAYSRHGSKKVYVQDLLVQLKDQVAQLLGQDAAFYICGSADMAREVRNRLVEIVAESREWSEEQAERYVMTDMKKARLLQEDVWSN</sequence>
<dbReference type="OrthoDB" id="1856718at2759"/>
<evidence type="ECO:0000256" key="2">
    <source>
        <dbReference type="ARBA" id="ARBA00001974"/>
    </source>
</evidence>
<dbReference type="PIRSF" id="PIRSF000208">
    <property type="entry name" value="P450R"/>
    <property type="match status" value="1"/>
</dbReference>
<keyword evidence="11" id="KW-1133">Transmembrane helix</keyword>
<proteinExistence type="predicted"/>
<keyword evidence="3" id="KW-0444">Lipid biosynthesis</keyword>
<evidence type="ECO:0000256" key="12">
    <source>
        <dbReference type="ARBA" id="ARBA00023002"/>
    </source>
</evidence>
<dbReference type="EMBL" id="KN847319">
    <property type="protein sequence ID" value="KIW56958.1"/>
    <property type="molecule type" value="Genomic_DNA"/>
</dbReference>